<dbReference type="InterPro" id="IPR000238">
    <property type="entry name" value="RbfA"/>
</dbReference>
<dbReference type="GO" id="GO:0005829">
    <property type="term" value="C:cytosol"/>
    <property type="evidence" value="ECO:0007669"/>
    <property type="project" value="TreeGrafter"/>
</dbReference>
<evidence type="ECO:0000313" key="3">
    <source>
        <dbReference type="EMBL" id="PIR71839.1"/>
    </source>
</evidence>
<dbReference type="Proteomes" id="UP000228909">
    <property type="component" value="Unassembled WGS sequence"/>
</dbReference>
<comment type="function">
    <text evidence="2">One of several proteins that assist in the late maturation steps of the functional core of the 30S ribosomal subunit. Associates with free 30S ribosomal subunits (but not with 30S subunits that are part of 70S ribosomes or polysomes). Required for efficient processing of 16S rRNA. May interact with the 5'-terminal helix region of 16S rRNA.</text>
</comment>
<evidence type="ECO:0000256" key="1">
    <source>
        <dbReference type="ARBA" id="ARBA00022517"/>
    </source>
</evidence>
<dbReference type="SUPFAM" id="SSF89919">
    <property type="entry name" value="Ribosome-binding factor A, RbfA"/>
    <property type="match status" value="1"/>
</dbReference>
<dbReference type="Gene3D" id="3.30.300.20">
    <property type="match status" value="1"/>
</dbReference>
<accession>A0A2H0TJV4</accession>
<dbReference type="NCBIfam" id="TIGR00082">
    <property type="entry name" value="rbfA"/>
    <property type="match status" value="1"/>
</dbReference>
<evidence type="ECO:0000256" key="2">
    <source>
        <dbReference type="HAMAP-Rule" id="MF_00003"/>
    </source>
</evidence>
<keyword evidence="2" id="KW-0963">Cytoplasm</keyword>
<dbReference type="Pfam" id="PF02033">
    <property type="entry name" value="RBFA"/>
    <property type="match status" value="1"/>
</dbReference>
<dbReference type="EMBL" id="PFCK01000011">
    <property type="protein sequence ID" value="PIR71839.1"/>
    <property type="molecule type" value="Genomic_DNA"/>
</dbReference>
<reference evidence="4" key="1">
    <citation type="submission" date="2017-09" db="EMBL/GenBank/DDBJ databases">
        <title>Depth-based differentiation of microbial function through sediment-hosted aquifers and enrichment of novel symbionts in the deep terrestrial subsurface.</title>
        <authorList>
            <person name="Probst A.J."/>
            <person name="Ladd B."/>
            <person name="Jarett J.K."/>
            <person name="Geller-Mcgrath D.E."/>
            <person name="Sieber C.M.K."/>
            <person name="Emerson J.B."/>
            <person name="Anantharaman K."/>
            <person name="Thomas B.C."/>
            <person name="Malmstrom R."/>
            <person name="Stieglmeier M."/>
            <person name="Klingl A."/>
            <person name="Woyke T."/>
            <person name="Ryan C.M."/>
            <person name="Banfield J.F."/>
        </authorList>
    </citation>
    <scope>NUCLEOTIDE SEQUENCE [LARGE SCALE GENOMIC DNA]</scope>
</reference>
<dbReference type="AlphaFoldDB" id="A0A2H0TJV4"/>
<keyword evidence="1 2" id="KW-0690">Ribosome biogenesis</keyword>
<sequence length="115" mass="13869">MMSKRIQRINQLIKKELSQIILREIEFPQDVLVTITRVETSPNLIESNVWISVLPEEKLKRILEILNKNIYFLQQKLNKRLTMRPIPRIKFLEERKTSEASRIEEILEELKKEEK</sequence>
<proteinExistence type="inferred from homology"/>
<evidence type="ECO:0000313" key="4">
    <source>
        <dbReference type="Proteomes" id="UP000228909"/>
    </source>
</evidence>
<comment type="subunit">
    <text evidence="2">Monomer. Binds 30S ribosomal subunits, but not 50S ribosomal subunits or 70S ribosomes.</text>
</comment>
<organism evidence="3 4">
    <name type="scientific">Candidatus Nealsonbacteria bacterium CG10_big_fil_rev_8_21_14_0_10_37_25</name>
    <dbReference type="NCBI Taxonomy" id="1974711"/>
    <lineage>
        <taxon>Bacteria</taxon>
        <taxon>Candidatus Nealsoniibacteriota</taxon>
    </lineage>
</organism>
<dbReference type="GO" id="GO:0030490">
    <property type="term" value="P:maturation of SSU-rRNA"/>
    <property type="evidence" value="ECO:0007669"/>
    <property type="project" value="UniProtKB-UniRule"/>
</dbReference>
<dbReference type="InterPro" id="IPR015946">
    <property type="entry name" value="KH_dom-like_a/b"/>
</dbReference>
<name>A0A2H0TJV4_9BACT</name>
<comment type="caution">
    <text evidence="3">The sequence shown here is derived from an EMBL/GenBank/DDBJ whole genome shotgun (WGS) entry which is preliminary data.</text>
</comment>
<dbReference type="HAMAP" id="MF_00003">
    <property type="entry name" value="RbfA"/>
    <property type="match status" value="1"/>
</dbReference>
<dbReference type="GO" id="GO:0043024">
    <property type="term" value="F:ribosomal small subunit binding"/>
    <property type="evidence" value="ECO:0007669"/>
    <property type="project" value="TreeGrafter"/>
</dbReference>
<gene>
    <name evidence="2 3" type="primary">rbfA</name>
    <name evidence="3" type="ORF">COU43_00270</name>
</gene>
<comment type="subcellular location">
    <subcellularLocation>
        <location evidence="2">Cytoplasm</location>
    </subcellularLocation>
</comment>
<protein>
    <recommendedName>
        <fullName evidence="2">Ribosome-binding factor A</fullName>
    </recommendedName>
</protein>
<dbReference type="PANTHER" id="PTHR33515">
    <property type="entry name" value="RIBOSOME-BINDING FACTOR A, CHLOROPLASTIC-RELATED"/>
    <property type="match status" value="1"/>
</dbReference>
<dbReference type="InterPro" id="IPR023799">
    <property type="entry name" value="RbfA_dom_sf"/>
</dbReference>
<dbReference type="PANTHER" id="PTHR33515:SF1">
    <property type="entry name" value="RIBOSOME-BINDING FACTOR A, CHLOROPLASTIC-RELATED"/>
    <property type="match status" value="1"/>
</dbReference>
<comment type="similarity">
    <text evidence="2">Belongs to the RbfA family.</text>
</comment>